<dbReference type="CDD" id="cd21159">
    <property type="entry name" value="XendoU"/>
    <property type="match status" value="1"/>
</dbReference>
<evidence type="ECO:0000256" key="1">
    <source>
        <dbReference type="ARBA" id="ARBA00001936"/>
    </source>
</evidence>
<comment type="cofactor">
    <cofactor evidence="1 11">
        <name>Mn(2+)</name>
        <dbReference type="ChEBI" id="CHEBI:29035"/>
    </cofactor>
</comment>
<organism evidence="13 14">
    <name type="scientific">Porites evermanni</name>
    <dbReference type="NCBI Taxonomy" id="104178"/>
    <lineage>
        <taxon>Eukaryota</taxon>
        <taxon>Metazoa</taxon>
        <taxon>Cnidaria</taxon>
        <taxon>Anthozoa</taxon>
        <taxon>Hexacorallia</taxon>
        <taxon>Scleractinia</taxon>
        <taxon>Fungiina</taxon>
        <taxon>Poritidae</taxon>
        <taxon>Porites</taxon>
    </lineage>
</organism>
<gene>
    <name evidence="13" type="ORF">PEVE_00038973</name>
</gene>
<keyword evidence="4 11" id="KW-0540">Nuclease</keyword>
<evidence type="ECO:0000256" key="2">
    <source>
        <dbReference type="ARBA" id="ARBA00010168"/>
    </source>
</evidence>
<keyword evidence="5 11" id="KW-0479">Metal-binding</keyword>
<comment type="catalytic activity">
    <reaction evidence="11">
        <text>ribonucleotidyl-uridine-RNA = a 5'-end dephospho-uridine-RNA + a 3'-end 2',3'-cyclophospho-ribonucleotide-RNA</text>
        <dbReference type="Rhea" id="RHEA:67792"/>
        <dbReference type="Rhea" id="RHEA-COMP:10464"/>
        <dbReference type="Rhea" id="RHEA-COMP:17354"/>
        <dbReference type="Rhea" id="RHEA-COMP:17356"/>
        <dbReference type="ChEBI" id="CHEBI:83064"/>
        <dbReference type="ChEBI" id="CHEBI:173117"/>
        <dbReference type="ChEBI" id="CHEBI:173224"/>
    </reaction>
</comment>
<proteinExistence type="inferred from homology"/>
<dbReference type="InterPro" id="IPR039787">
    <property type="entry name" value="ENDOU"/>
</dbReference>
<comment type="similarity">
    <text evidence="2 11">Belongs to the ENDOU family.</text>
</comment>
<evidence type="ECO:0000313" key="14">
    <source>
        <dbReference type="Proteomes" id="UP001159427"/>
    </source>
</evidence>
<protein>
    <recommendedName>
        <fullName evidence="11">Uridylate-specific endoribonuclease</fullName>
        <ecNumber evidence="11">4.6.1.-</ecNumber>
    </recommendedName>
</protein>
<keyword evidence="9 11" id="KW-0464">Manganese</keyword>
<keyword evidence="6 11" id="KW-0255">Endonuclease</keyword>
<reference evidence="13 14" key="1">
    <citation type="submission" date="2022-05" db="EMBL/GenBank/DDBJ databases">
        <authorList>
            <consortium name="Genoscope - CEA"/>
            <person name="William W."/>
        </authorList>
    </citation>
    <scope>NUCLEOTIDE SEQUENCE [LARGE SCALE GENOMIC DNA]</scope>
</reference>
<dbReference type="Pfam" id="PF09412">
    <property type="entry name" value="XendoU"/>
    <property type="match status" value="1"/>
</dbReference>
<dbReference type="PROSITE" id="PS51959">
    <property type="entry name" value="ENDOU"/>
    <property type="match status" value="1"/>
</dbReference>
<evidence type="ECO:0000256" key="11">
    <source>
        <dbReference type="RuleBase" id="RU367085"/>
    </source>
</evidence>
<evidence type="ECO:0000256" key="9">
    <source>
        <dbReference type="ARBA" id="ARBA00023211"/>
    </source>
</evidence>
<dbReference type="PANTHER" id="PTHR12439">
    <property type="entry name" value="PLACENTAL PROTEIN 11-RELATED"/>
    <property type="match status" value="1"/>
</dbReference>
<keyword evidence="10" id="KW-0456">Lyase</keyword>
<accession>A0ABN8MN22</accession>
<evidence type="ECO:0000313" key="13">
    <source>
        <dbReference type="EMBL" id="CAH3032344.1"/>
    </source>
</evidence>
<evidence type="ECO:0000259" key="12">
    <source>
        <dbReference type="PROSITE" id="PS51959"/>
    </source>
</evidence>
<evidence type="ECO:0000256" key="3">
    <source>
        <dbReference type="ARBA" id="ARBA00011245"/>
    </source>
</evidence>
<comment type="caution">
    <text evidence="13">The sequence shown here is derived from an EMBL/GenBank/DDBJ whole genome shotgun (WGS) entry which is preliminary data.</text>
</comment>
<feature type="domain" description="EndoU" evidence="12">
    <location>
        <begin position="1"/>
        <end position="263"/>
    </location>
</feature>
<keyword evidence="8 11" id="KW-0694">RNA-binding</keyword>
<keyword evidence="7 11" id="KW-0378">Hydrolase</keyword>
<dbReference type="EMBL" id="CALNXI010000677">
    <property type="protein sequence ID" value="CAH3032344.1"/>
    <property type="molecule type" value="Genomic_DNA"/>
</dbReference>
<dbReference type="InterPro" id="IPR018998">
    <property type="entry name" value="EndoU_C"/>
</dbReference>
<name>A0ABN8MN22_9CNID</name>
<comment type="subunit">
    <text evidence="3 11">Monomer.</text>
</comment>
<evidence type="ECO:0000256" key="8">
    <source>
        <dbReference type="ARBA" id="ARBA00022884"/>
    </source>
</evidence>
<sequence length="263" mass="30691">MWDADKNRLIPGVDYKIDPQGKTRFHSRQDHAADPLFTWVDPEVFKRPTYKRFVALLDNYESETGQGEVVTQEEVRENQCFIDAIYETEPMKIAHEYLSKHGLMPKERGPFKMALYDMWFKLYRRTKGVKELDSSGFEHVFVGESRNRAEVIGFHNWIQFYLQEKKGLVDYKGFFPSRRKRHTTSEEESMNQLLTIQFNWKGDVKPIGSSFIGTSPEFEMALYTVCFLAGQGKDVHVELDDYDVIIKAHHIGRNLGTCYPNTV</sequence>
<dbReference type="Proteomes" id="UP001159427">
    <property type="component" value="Unassembled WGS sequence"/>
</dbReference>
<evidence type="ECO:0000256" key="5">
    <source>
        <dbReference type="ARBA" id="ARBA00022723"/>
    </source>
</evidence>
<dbReference type="EC" id="4.6.1.-" evidence="11"/>
<evidence type="ECO:0000256" key="4">
    <source>
        <dbReference type="ARBA" id="ARBA00022722"/>
    </source>
</evidence>
<dbReference type="SUPFAM" id="SSF142877">
    <property type="entry name" value="EndoU-like"/>
    <property type="match status" value="1"/>
</dbReference>
<evidence type="ECO:0000256" key="6">
    <source>
        <dbReference type="ARBA" id="ARBA00022759"/>
    </source>
</evidence>
<dbReference type="PANTHER" id="PTHR12439:SF11">
    <property type="entry name" value="URIDYLATE-SPECIFIC ENDORIBONUCLEASE"/>
    <property type="match status" value="1"/>
</dbReference>
<keyword evidence="14" id="KW-1185">Reference proteome</keyword>
<evidence type="ECO:0000256" key="10">
    <source>
        <dbReference type="ARBA" id="ARBA00023239"/>
    </source>
</evidence>
<dbReference type="InterPro" id="IPR037227">
    <property type="entry name" value="EndoU-like"/>
</dbReference>
<evidence type="ECO:0000256" key="7">
    <source>
        <dbReference type="ARBA" id="ARBA00022801"/>
    </source>
</evidence>